<accession>A0A920CIP4</accession>
<name>A0A920CIP4_9BACL</name>
<dbReference type="Gene3D" id="6.10.340.10">
    <property type="match status" value="1"/>
</dbReference>
<proteinExistence type="predicted"/>
<dbReference type="PANTHER" id="PTHR45436:SF5">
    <property type="entry name" value="SENSOR HISTIDINE KINASE TRCS"/>
    <property type="match status" value="1"/>
</dbReference>
<dbReference type="Pfam" id="PF00672">
    <property type="entry name" value="HAMP"/>
    <property type="match status" value="1"/>
</dbReference>
<dbReference type="RefSeq" id="WP_301624726.1">
    <property type="nucleotide sequence ID" value="NZ_BORS01000002.1"/>
</dbReference>
<dbReference type="InterPro" id="IPR036890">
    <property type="entry name" value="HATPase_C_sf"/>
</dbReference>
<evidence type="ECO:0000256" key="13">
    <source>
        <dbReference type="ARBA" id="ARBA00023136"/>
    </source>
</evidence>
<dbReference type="PANTHER" id="PTHR45436">
    <property type="entry name" value="SENSOR HISTIDINE KINASE YKOH"/>
    <property type="match status" value="1"/>
</dbReference>
<dbReference type="CDD" id="cd00082">
    <property type="entry name" value="HisKA"/>
    <property type="match status" value="1"/>
</dbReference>
<sequence>MKLGSKIHLYSSVLFAILLLVANVTIYTVFHRLMMDREMSQLLAESEQAAEVLRTAEGRLALNGLLRAYVPLDGTLRWVEASGEGSALVASGNQLELGRQEQTFYSERRLEQVTINGERYGFVSLPVIGPSGSVANVQMMSSLVELTELLRILRLVLISVSAAVLVPVVISSGILGRLVMRPITSMTSTMRRIIRSGEFARLKQTGKSRDELAEMGDTFNEMIGLLEESFVRQEQFVSNASHELKTPLTIIESYASLLKRRGAERPDLLEESVEAIHSEAVRMKTMTEQLLLLATSKREWKADMQPVGLVAFAEQVSTIFSQVHRRNVTVISSLDPVQGAALVPEAGEAEATAQDLTVLADQDMLKQVLFILLDNARKYSAGDIELVAGRLQGTAFLAVEDRGEGIPPEDLPHVFERFYRVDKARSREQEGAGGTGLGLSLGKELCEAMGARLELESTLGAGTTATIWLPDSGQEYLA</sequence>
<comment type="subcellular location">
    <subcellularLocation>
        <location evidence="2">Cell membrane</location>
        <topology evidence="2">Multi-pass membrane protein</topology>
    </subcellularLocation>
</comment>
<dbReference type="GO" id="GO:0000155">
    <property type="term" value="F:phosphorelay sensor kinase activity"/>
    <property type="evidence" value="ECO:0007669"/>
    <property type="project" value="InterPro"/>
</dbReference>
<dbReference type="AlphaFoldDB" id="A0A920CIP4"/>
<evidence type="ECO:0000256" key="8">
    <source>
        <dbReference type="ARBA" id="ARBA00022741"/>
    </source>
</evidence>
<keyword evidence="8" id="KW-0547">Nucleotide-binding</keyword>
<dbReference type="CDD" id="cd00075">
    <property type="entry name" value="HATPase"/>
    <property type="match status" value="1"/>
</dbReference>
<dbReference type="SUPFAM" id="SSF47384">
    <property type="entry name" value="Homodimeric domain of signal transducing histidine kinase"/>
    <property type="match status" value="1"/>
</dbReference>
<reference evidence="17" key="1">
    <citation type="submission" date="2021-03" db="EMBL/GenBank/DDBJ databases">
        <title>Antimicrobial resistance genes in bacteria isolated from Japanese honey, and their potential for conferring macrolide and lincosamide resistance in the American foulbrood pathogen Paenibacillus larvae.</title>
        <authorList>
            <person name="Okamoto M."/>
            <person name="Kumagai M."/>
            <person name="Kanamori H."/>
            <person name="Takamatsu D."/>
        </authorList>
    </citation>
    <scope>NUCLEOTIDE SEQUENCE</scope>
    <source>
        <strain evidence="17">J41TS4</strain>
    </source>
</reference>
<dbReference type="SMART" id="SM00388">
    <property type="entry name" value="HisKA"/>
    <property type="match status" value="1"/>
</dbReference>
<evidence type="ECO:0000256" key="4">
    <source>
        <dbReference type="ARBA" id="ARBA00022475"/>
    </source>
</evidence>
<organism evidence="17 18">
    <name type="scientific">Paenibacillus apis</name>
    <dbReference type="NCBI Taxonomy" id="1792174"/>
    <lineage>
        <taxon>Bacteria</taxon>
        <taxon>Bacillati</taxon>
        <taxon>Bacillota</taxon>
        <taxon>Bacilli</taxon>
        <taxon>Bacillales</taxon>
        <taxon>Paenibacillaceae</taxon>
        <taxon>Paenibacillus</taxon>
    </lineage>
</organism>
<evidence type="ECO:0000256" key="1">
    <source>
        <dbReference type="ARBA" id="ARBA00000085"/>
    </source>
</evidence>
<keyword evidence="4" id="KW-1003">Cell membrane</keyword>
<protein>
    <recommendedName>
        <fullName evidence="3">histidine kinase</fullName>
        <ecNumber evidence="3">2.7.13.3</ecNumber>
    </recommendedName>
</protein>
<dbReference type="PRINTS" id="PR00344">
    <property type="entry name" value="BCTRLSENSOR"/>
</dbReference>
<evidence type="ECO:0000259" key="16">
    <source>
        <dbReference type="PROSITE" id="PS50885"/>
    </source>
</evidence>
<dbReference type="FunFam" id="1.10.287.130:FF:000001">
    <property type="entry name" value="Two-component sensor histidine kinase"/>
    <property type="match status" value="1"/>
</dbReference>
<evidence type="ECO:0000256" key="14">
    <source>
        <dbReference type="SAM" id="Phobius"/>
    </source>
</evidence>
<gene>
    <name evidence="17" type="primary">ykoH</name>
    <name evidence="17" type="ORF">J41TS4_05680</name>
</gene>
<dbReference type="GO" id="GO:0005886">
    <property type="term" value="C:plasma membrane"/>
    <property type="evidence" value="ECO:0007669"/>
    <property type="project" value="UniProtKB-SubCell"/>
</dbReference>
<evidence type="ECO:0000256" key="6">
    <source>
        <dbReference type="ARBA" id="ARBA00022679"/>
    </source>
</evidence>
<dbReference type="SUPFAM" id="SSF55874">
    <property type="entry name" value="ATPase domain of HSP90 chaperone/DNA topoisomerase II/histidine kinase"/>
    <property type="match status" value="1"/>
</dbReference>
<dbReference type="SUPFAM" id="SSF158472">
    <property type="entry name" value="HAMP domain-like"/>
    <property type="match status" value="1"/>
</dbReference>
<evidence type="ECO:0000256" key="10">
    <source>
        <dbReference type="ARBA" id="ARBA00022840"/>
    </source>
</evidence>
<evidence type="ECO:0000256" key="12">
    <source>
        <dbReference type="ARBA" id="ARBA00023012"/>
    </source>
</evidence>
<dbReference type="EMBL" id="BORS01000002">
    <property type="protein sequence ID" value="GIO40810.1"/>
    <property type="molecule type" value="Genomic_DNA"/>
</dbReference>
<dbReference type="Pfam" id="PF02518">
    <property type="entry name" value="HATPase_c"/>
    <property type="match status" value="1"/>
</dbReference>
<dbReference type="Proteomes" id="UP000678895">
    <property type="component" value="Unassembled WGS sequence"/>
</dbReference>
<evidence type="ECO:0000256" key="7">
    <source>
        <dbReference type="ARBA" id="ARBA00022692"/>
    </source>
</evidence>
<dbReference type="CDD" id="cd06225">
    <property type="entry name" value="HAMP"/>
    <property type="match status" value="1"/>
</dbReference>
<feature type="domain" description="HAMP" evidence="16">
    <location>
        <begin position="177"/>
        <end position="231"/>
    </location>
</feature>
<evidence type="ECO:0000259" key="15">
    <source>
        <dbReference type="PROSITE" id="PS50109"/>
    </source>
</evidence>
<dbReference type="InterPro" id="IPR005467">
    <property type="entry name" value="His_kinase_dom"/>
</dbReference>
<dbReference type="Gene3D" id="1.10.287.130">
    <property type="match status" value="1"/>
</dbReference>
<dbReference type="InterPro" id="IPR003594">
    <property type="entry name" value="HATPase_dom"/>
</dbReference>
<comment type="caution">
    <text evidence="17">The sequence shown here is derived from an EMBL/GenBank/DDBJ whole genome shotgun (WGS) entry which is preliminary data.</text>
</comment>
<dbReference type="GO" id="GO:0005524">
    <property type="term" value="F:ATP binding"/>
    <property type="evidence" value="ECO:0007669"/>
    <property type="project" value="UniProtKB-KW"/>
</dbReference>
<keyword evidence="13 14" id="KW-0472">Membrane</keyword>
<evidence type="ECO:0000256" key="11">
    <source>
        <dbReference type="ARBA" id="ARBA00022989"/>
    </source>
</evidence>
<dbReference type="Pfam" id="PF00512">
    <property type="entry name" value="HisKA"/>
    <property type="match status" value="1"/>
</dbReference>
<evidence type="ECO:0000256" key="5">
    <source>
        <dbReference type="ARBA" id="ARBA00022553"/>
    </source>
</evidence>
<dbReference type="InterPro" id="IPR004358">
    <property type="entry name" value="Sig_transdc_His_kin-like_C"/>
</dbReference>
<keyword evidence="10" id="KW-0067">ATP-binding</keyword>
<evidence type="ECO:0000313" key="17">
    <source>
        <dbReference type="EMBL" id="GIO40810.1"/>
    </source>
</evidence>
<dbReference type="SMART" id="SM00304">
    <property type="entry name" value="HAMP"/>
    <property type="match status" value="1"/>
</dbReference>
<dbReference type="InterPro" id="IPR036097">
    <property type="entry name" value="HisK_dim/P_sf"/>
</dbReference>
<dbReference type="InterPro" id="IPR003660">
    <property type="entry name" value="HAMP_dom"/>
</dbReference>
<evidence type="ECO:0000256" key="3">
    <source>
        <dbReference type="ARBA" id="ARBA00012438"/>
    </source>
</evidence>
<evidence type="ECO:0000256" key="9">
    <source>
        <dbReference type="ARBA" id="ARBA00022777"/>
    </source>
</evidence>
<comment type="catalytic activity">
    <reaction evidence="1">
        <text>ATP + protein L-histidine = ADP + protein N-phospho-L-histidine.</text>
        <dbReference type="EC" id="2.7.13.3"/>
    </reaction>
</comment>
<feature type="transmembrane region" description="Helical" evidence="14">
    <location>
        <begin position="12"/>
        <end position="30"/>
    </location>
</feature>
<dbReference type="PROSITE" id="PS50885">
    <property type="entry name" value="HAMP"/>
    <property type="match status" value="1"/>
</dbReference>
<evidence type="ECO:0000313" key="18">
    <source>
        <dbReference type="Proteomes" id="UP000678895"/>
    </source>
</evidence>
<dbReference type="SMART" id="SM00387">
    <property type="entry name" value="HATPase_c"/>
    <property type="match status" value="1"/>
</dbReference>
<dbReference type="InterPro" id="IPR050428">
    <property type="entry name" value="TCS_sensor_his_kinase"/>
</dbReference>
<evidence type="ECO:0000256" key="2">
    <source>
        <dbReference type="ARBA" id="ARBA00004651"/>
    </source>
</evidence>
<feature type="domain" description="Histidine kinase" evidence="15">
    <location>
        <begin position="239"/>
        <end position="473"/>
    </location>
</feature>
<dbReference type="PROSITE" id="PS50109">
    <property type="entry name" value="HIS_KIN"/>
    <property type="match status" value="1"/>
</dbReference>
<dbReference type="EC" id="2.7.13.3" evidence="3"/>
<dbReference type="Gene3D" id="3.30.565.10">
    <property type="entry name" value="Histidine kinase-like ATPase, C-terminal domain"/>
    <property type="match status" value="1"/>
</dbReference>
<keyword evidence="12" id="KW-0902">Two-component regulatory system</keyword>
<keyword evidence="18" id="KW-1185">Reference proteome</keyword>
<keyword evidence="6" id="KW-0808">Transferase</keyword>
<keyword evidence="5" id="KW-0597">Phosphoprotein</keyword>
<keyword evidence="7 14" id="KW-0812">Transmembrane</keyword>
<keyword evidence="9 17" id="KW-0418">Kinase</keyword>
<dbReference type="InterPro" id="IPR003661">
    <property type="entry name" value="HisK_dim/P_dom"/>
</dbReference>
<keyword evidence="11 14" id="KW-1133">Transmembrane helix</keyword>